<name>A0AC35TGE9_9BILA</name>
<organism evidence="1 2">
    <name type="scientific">Rhabditophanes sp. KR3021</name>
    <dbReference type="NCBI Taxonomy" id="114890"/>
    <lineage>
        <taxon>Eukaryota</taxon>
        <taxon>Metazoa</taxon>
        <taxon>Ecdysozoa</taxon>
        <taxon>Nematoda</taxon>
        <taxon>Chromadorea</taxon>
        <taxon>Rhabditida</taxon>
        <taxon>Tylenchina</taxon>
        <taxon>Panagrolaimomorpha</taxon>
        <taxon>Strongyloidoidea</taxon>
        <taxon>Alloionematidae</taxon>
        <taxon>Rhabditophanes</taxon>
    </lineage>
</organism>
<evidence type="ECO:0000313" key="2">
    <source>
        <dbReference type="WBParaSite" id="RSKR_0000033600.1"/>
    </source>
</evidence>
<sequence length="389" mass="43735">MPAHIKSKYIDTLEEPFFEYFNPVNYEEVLTDRTVPDSSRSTTPSILTEEDDDYLGEEDVQTVISDVKSINSDMVVQLSSDEMSIVDSEHIGEPSSLSHEPPRPISVSPPPAPPPLPPSITITNINLIPPNPPNLPNKSQVVPLMSLNLTQISQLGNNTTNISFGNQGTITTTHHINIPMLQETPVCRQKGKKRKNFENRWQQNKFNPQNNVYQQPPPQNYPNYQQPNNMNFTPAQRMLPTLNLCNNPGPMNITPQQGLCNNSSLMSNNTSHQQGFSGGSNCYQQPPPPIYNQPFGTNNNQPFPNPQPMYNQTPYQNMSMSNNCTQNSAPPNNILLNPNQPPPPTPLAYIRFNPNQPPPTSFTINSGNQQQTYNFQRQCWSFNNNSYRS</sequence>
<proteinExistence type="predicted"/>
<dbReference type="Proteomes" id="UP000095286">
    <property type="component" value="Unplaced"/>
</dbReference>
<dbReference type="WBParaSite" id="RSKR_0000033600.1">
    <property type="protein sequence ID" value="RSKR_0000033600.1"/>
    <property type="gene ID" value="RSKR_0000033600"/>
</dbReference>
<accession>A0AC35TGE9</accession>
<protein>
    <submittedName>
        <fullName evidence="2">Uncharacterized protein</fullName>
    </submittedName>
</protein>
<evidence type="ECO:0000313" key="1">
    <source>
        <dbReference type="Proteomes" id="UP000095286"/>
    </source>
</evidence>
<reference evidence="2" key="1">
    <citation type="submission" date="2016-11" db="UniProtKB">
        <authorList>
            <consortium name="WormBaseParasite"/>
        </authorList>
    </citation>
    <scope>IDENTIFICATION</scope>
    <source>
        <strain evidence="2">KR3021</strain>
    </source>
</reference>